<dbReference type="AlphaFoldDB" id="A0A6G7Y6Z2"/>
<dbReference type="RefSeq" id="WP_166233656.1">
    <property type="nucleotide sequence ID" value="NZ_CP049865.1"/>
</dbReference>
<accession>A0A6G7Y6Z2</accession>
<evidence type="ECO:0000313" key="2">
    <source>
        <dbReference type="Proteomes" id="UP000501058"/>
    </source>
</evidence>
<protein>
    <submittedName>
        <fullName evidence="1">Uncharacterized protein</fullName>
    </submittedName>
</protein>
<dbReference type="KEGG" id="prv:G7070_10300"/>
<evidence type="ECO:0000313" key="1">
    <source>
        <dbReference type="EMBL" id="QIK72582.1"/>
    </source>
</evidence>
<dbReference type="Proteomes" id="UP000501058">
    <property type="component" value="Chromosome"/>
</dbReference>
<sequence length="84" mass="9126">MKFTLTPDDPVFCGVRNRQRLAVIDGVADQSVVRTVVEHLGQKEKAVIVAKGVLPEAAQLLQELSPGSRVKKAPEDMFPKGTVN</sequence>
<keyword evidence="2" id="KW-1185">Reference proteome</keyword>
<organism evidence="1 2">
    <name type="scientific">Propioniciclava coleopterorum</name>
    <dbReference type="NCBI Taxonomy" id="2714937"/>
    <lineage>
        <taxon>Bacteria</taxon>
        <taxon>Bacillati</taxon>
        <taxon>Actinomycetota</taxon>
        <taxon>Actinomycetes</taxon>
        <taxon>Propionibacteriales</taxon>
        <taxon>Propionibacteriaceae</taxon>
        <taxon>Propioniciclava</taxon>
    </lineage>
</organism>
<reference evidence="1 2" key="1">
    <citation type="submission" date="2020-03" db="EMBL/GenBank/DDBJ databases">
        <title>Propioniciclava sp. nov., isolated from Hydrophilus acuminatus.</title>
        <authorList>
            <person name="Hyun D.-W."/>
            <person name="Bae J.-W."/>
        </authorList>
    </citation>
    <scope>NUCLEOTIDE SEQUENCE [LARGE SCALE GENOMIC DNA]</scope>
    <source>
        <strain evidence="1 2">HDW11</strain>
    </source>
</reference>
<gene>
    <name evidence="1" type="ORF">G7070_10300</name>
</gene>
<dbReference type="EMBL" id="CP049865">
    <property type="protein sequence ID" value="QIK72582.1"/>
    <property type="molecule type" value="Genomic_DNA"/>
</dbReference>
<name>A0A6G7Y6Z2_9ACTN</name>
<proteinExistence type="predicted"/>